<reference evidence="3 4" key="1">
    <citation type="submission" date="2019-06" db="EMBL/GenBank/DDBJ databases">
        <title>Sequencing the genomes of 1000 actinobacteria strains.</title>
        <authorList>
            <person name="Klenk H.-P."/>
        </authorList>
    </citation>
    <scope>NUCLEOTIDE SEQUENCE [LARGE SCALE GENOMIC DNA]</scope>
    <source>
        <strain evidence="3 4">DSM 12362</strain>
    </source>
</reference>
<feature type="compositionally biased region" description="Low complexity" evidence="1">
    <location>
        <begin position="246"/>
        <end position="260"/>
    </location>
</feature>
<name>A0A543KK75_9MICO</name>
<proteinExistence type="predicted"/>
<organism evidence="3 4">
    <name type="scientific">Ornithinimicrobium humiphilum</name>
    <dbReference type="NCBI Taxonomy" id="125288"/>
    <lineage>
        <taxon>Bacteria</taxon>
        <taxon>Bacillati</taxon>
        <taxon>Actinomycetota</taxon>
        <taxon>Actinomycetes</taxon>
        <taxon>Micrococcales</taxon>
        <taxon>Ornithinimicrobiaceae</taxon>
        <taxon>Ornithinimicrobium</taxon>
    </lineage>
</organism>
<dbReference type="Proteomes" id="UP000315133">
    <property type="component" value="Unassembled WGS sequence"/>
</dbReference>
<evidence type="ECO:0000256" key="1">
    <source>
        <dbReference type="SAM" id="MobiDB-lite"/>
    </source>
</evidence>
<evidence type="ECO:0000313" key="3">
    <source>
        <dbReference type="EMBL" id="TQM95475.1"/>
    </source>
</evidence>
<evidence type="ECO:0000256" key="2">
    <source>
        <dbReference type="SAM" id="Phobius"/>
    </source>
</evidence>
<gene>
    <name evidence="3" type="ORF">FB476_0318</name>
</gene>
<protein>
    <submittedName>
        <fullName evidence="3">Uncharacterized protein</fullName>
    </submittedName>
</protein>
<feature type="compositionally biased region" description="Low complexity" evidence="1">
    <location>
        <begin position="75"/>
        <end position="97"/>
    </location>
</feature>
<keyword evidence="2" id="KW-0472">Membrane</keyword>
<feature type="compositionally biased region" description="Low complexity" evidence="1">
    <location>
        <begin position="327"/>
        <end position="349"/>
    </location>
</feature>
<keyword evidence="2" id="KW-0812">Transmembrane</keyword>
<keyword evidence="4" id="KW-1185">Reference proteome</keyword>
<dbReference type="OrthoDB" id="4871889at2"/>
<feature type="compositionally biased region" description="Basic and acidic residues" evidence="1">
    <location>
        <begin position="50"/>
        <end position="74"/>
    </location>
</feature>
<keyword evidence="2" id="KW-1133">Transmembrane helix</keyword>
<dbReference type="AlphaFoldDB" id="A0A543KK75"/>
<feature type="compositionally biased region" description="Basic and acidic residues" evidence="1">
    <location>
        <begin position="375"/>
        <end position="384"/>
    </location>
</feature>
<feature type="compositionally biased region" description="Basic and acidic residues" evidence="1">
    <location>
        <begin position="157"/>
        <end position="167"/>
    </location>
</feature>
<comment type="caution">
    <text evidence="3">The sequence shown here is derived from an EMBL/GenBank/DDBJ whole genome shotgun (WGS) entry which is preliminary data.</text>
</comment>
<feature type="compositionally biased region" description="Acidic residues" evidence="1">
    <location>
        <begin position="103"/>
        <end position="115"/>
    </location>
</feature>
<dbReference type="RefSeq" id="WP_141817232.1">
    <property type="nucleotide sequence ID" value="NZ_BAAAIL010000003.1"/>
</dbReference>
<evidence type="ECO:0000313" key="4">
    <source>
        <dbReference type="Proteomes" id="UP000315133"/>
    </source>
</evidence>
<feature type="compositionally biased region" description="Low complexity" evidence="1">
    <location>
        <begin position="388"/>
        <end position="416"/>
    </location>
</feature>
<accession>A0A543KK75</accession>
<feature type="transmembrane region" description="Helical" evidence="2">
    <location>
        <begin position="6"/>
        <end position="25"/>
    </location>
</feature>
<dbReference type="EMBL" id="VFPU01000001">
    <property type="protein sequence ID" value="TQM95475.1"/>
    <property type="molecule type" value="Genomic_DNA"/>
</dbReference>
<feature type="compositionally biased region" description="Acidic residues" evidence="1">
    <location>
        <begin position="137"/>
        <end position="147"/>
    </location>
</feature>
<feature type="compositionally biased region" description="Basic and acidic residues" evidence="1">
    <location>
        <begin position="307"/>
        <end position="319"/>
    </location>
</feature>
<feature type="region of interest" description="Disordered" evidence="1">
    <location>
        <begin position="31"/>
        <end position="439"/>
    </location>
</feature>
<sequence>MDDTTKWIMIILLLLLIAAAVFMLLRSPGKDNGDGDADSGSGGATGTPDRATDRLTSPEREDRDVYDQDADLRASEAAPAAGAGAGAAAIAASGAGSTHQADDADEPFPNEPGDYDADRTDDADLAPTGGPQVEDPSLYDEPVDDEPVAPADVPPTHFDDGTGHDPENTSAGWDQPDQPATDVAPMPGTAEVTPLTDADVDEGASEEPLTRGEQEPVDLGADEAPPAAYDDGPSYEAYEEPPVPEAPVSEEPPGAEAPVEQSFGDEAPAQASDDDASGEEYPVGDSTTYRAAGGEAVVVDDEGPWDADARTEGDDRTWEQTHAGPVDDLTTATATATDTTDAGDTGTSTQEPVTGTGWDTPADGGTDAPETADDIVARADHGPDTTDDGAGAPAAAPLYVDPDAPAVTPTAEPAPASDATAGSWDSPASEDTAPAVEDTGAAPVFSESVYGAGSAEPLPDGSGPAGWEIKGNVGSMLFHTPESPSYDSVRAEVWFESEEAARAAGFAHWDRRRR</sequence>